<dbReference type="Gene3D" id="1.10.260.40">
    <property type="entry name" value="lambda repressor-like DNA-binding domains"/>
    <property type="match status" value="1"/>
</dbReference>
<accession>A0A2M7IEB3</accession>
<dbReference type="EMBL" id="PFGW01000011">
    <property type="protein sequence ID" value="PIW74845.1"/>
    <property type="molecule type" value="Genomic_DNA"/>
</dbReference>
<dbReference type="Pfam" id="PF01381">
    <property type="entry name" value="HTH_3"/>
    <property type="match status" value="1"/>
</dbReference>
<evidence type="ECO:0000313" key="2">
    <source>
        <dbReference type="EMBL" id="PIW74845.1"/>
    </source>
</evidence>
<gene>
    <name evidence="2" type="ORF">CO003_00545</name>
</gene>
<dbReference type="AlphaFoldDB" id="A0A2M7IEB3"/>
<dbReference type="CDD" id="cd00093">
    <property type="entry name" value="HTH_XRE"/>
    <property type="match status" value="1"/>
</dbReference>
<comment type="caution">
    <text evidence="2">The sequence shown here is derived from an EMBL/GenBank/DDBJ whole genome shotgun (WGS) entry which is preliminary data.</text>
</comment>
<dbReference type="SUPFAM" id="SSF47413">
    <property type="entry name" value="lambda repressor-like DNA-binding domains"/>
    <property type="match status" value="1"/>
</dbReference>
<proteinExistence type="predicted"/>
<feature type="non-terminal residue" evidence="2">
    <location>
        <position position="33"/>
    </location>
</feature>
<dbReference type="Proteomes" id="UP000231673">
    <property type="component" value="Unassembled WGS sequence"/>
</dbReference>
<name>A0A2M7IEB3_9BACT</name>
<organism evidence="2 3">
    <name type="scientific">Candidatus Portnoybacteria bacterium CG_4_8_14_3_um_filter_44_15</name>
    <dbReference type="NCBI Taxonomy" id="1974803"/>
    <lineage>
        <taxon>Bacteria</taxon>
        <taxon>Candidatus Portnoyibacteriota</taxon>
    </lineage>
</organism>
<dbReference type="PROSITE" id="PS50943">
    <property type="entry name" value="HTH_CROC1"/>
    <property type="match status" value="1"/>
</dbReference>
<feature type="domain" description="HTH cro/C1-type" evidence="1">
    <location>
        <begin position="9"/>
        <end position="33"/>
    </location>
</feature>
<evidence type="ECO:0000259" key="1">
    <source>
        <dbReference type="PROSITE" id="PS50943"/>
    </source>
</evidence>
<evidence type="ECO:0000313" key="3">
    <source>
        <dbReference type="Proteomes" id="UP000231673"/>
    </source>
</evidence>
<sequence length="33" mass="3763">MSKHPAKRIESLRKKRGLSQEKLARLADVSNNT</sequence>
<dbReference type="InterPro" id="IPR001387">
    <property type="entry name" value="Cro/C1-type_HTH"/>
</dbReference>
<reference evidence="3" key="1">
    <citation type="submission" date="2017-09" db="EMBL/GenBank/DDBJ databases">
        <title>Depth-based differentiation of microbial function through sediment-hosted aquifers and enrichment of novel symbionts in the deep terrestrial subsurface.</title>
        <authorList>
            <person name="Probst A.J."/>
            <person name="Ladd B."/>
            <person name="Jarett J.K."/>
            <person name="Geller-Mcgrath D.E."/>
            <person name="Sieber C.M.K."/>
            <person name="Emerson J.B."/>
            <person name="Anantharaman K."/>
            <person name="Thomas B.C."/>
            <person name="Malmstrom R."/>
            <person name="Stieglmeier M."/>
            <person name="Klingl A."/>
            <person name="Woyke T."/>
            <person name="Ryan C.M."/>
            <person name="Banfield J.F."/>
        </authorList>
    </citation>
    <scope>NUCLEOTIDE SEQUENCE [LARGE SCALE GENOMIC DNA]</scope>
</reference>
<dbReference type="InterPro" id="IPR010982">
    <property type="entry name" value="Lambda_DNA-bd_dom_sf"/>
</dbReference>
<protein>
    <submittedName>
        <fullName evidence="2">XRE family transcriptional regulator</fullName>
    </submittedName>
</protein>
<dbReference type="GO" id="GO:0003677">
    <property type="term" value="F:DNA binding"/>
    <property type="evidence" value="ECO:0007669"/>
    <property type="project" value="InterPro"/>
</dbReference>